<dbReference type="EMBL" id="JAUCMX010000024">
    <property type="protein sequence ID" value="KAK3511935.1"/>
    <property type="molecule type" value="Genomic_DNA"/>
</dbReference>
<keyword evidence="2" id="KW-1185">Reference proteome</keyword>
<gene>
    <name evidence="1" type="ORF">QTP70_027585</name>
</gene>
<accession>A0AAE0UMN7</accession>
<dbReference type="Gene3D" id="1.10.10.10">
    <property type="entry name" value="Winged helix-like DNA-binding domain superfamily/Winged helix DNA-binding domain"/>
    <property type="match status" value="1"/>
</dbReference>
<dbReference type="InterPro" id="IPR036388">
    <property type="entry name" value="WH-like_DNA-bd_sf"/>
</dbReference>
<evidence type="ECO:0000313" key="2">
    <source>
        <dbReference type="Proteomes" id="UP001274896"/>
    </source>
</evidence>
<sequence length="152" mass="17281">MPPPTHTLFSHILQLDPTKTSKRAGKMGKRKDLSEFDKGQIVMARPLYQSIPKTAALVGCSWSAVVSIYQKWFKEGTVVNQRQPRLNDARGKRRLARVVRCITDELLLLKLLKKLMVLIERCQNTQCMTGQGCFGSKMGTNTILGRWSLWYA</sequence>
<organism evidence="1 2">
    <name type="scientific">Hemibagrus guttatus</name>
    <dbReference type="NCBI Taxonomy" id="175788"/>
    <lineage>
        <taxon>Eukaryota</taxon>
        <taxon>Metazoa</taxon>
        <taxon>Chordata</taxon>
        <taxon>Craniata</taxon>
        <taxon>Vertebrata</taxon>
        <taxon>Euteleostomi</taxon>
        <taxon>Actinopterygii</taxon>
        <taxon>Neopterygii</taxon>
        <taxon>Teleostei</taxon>
        <taxon>Ostariophysi</taxon>
        <taxon>Siluriformes</taxon>
        <taxon>Bagridae</taxon>
        <taxon>Hemibagrus</taxon>
    </lineage>
</organism>
<reference evidence="1" key="1">
    <citation type="submission" date="2023-06" db="EMBL/GenBank/DDBJ databases">
        <title>Male Hemibagrus guttatus genome.</title>
        <authorList>
            <person name="Bian C."/>
        </authorList>
    </citation>
    <scope>NUCLEOTIDE SEQUENCE</scope>
    <source>
        <strain evidence="1">Male_cb2023</strain>
        <tissue evidence="1">Muscle</tissue>
    </source>
</reference>
<comment type="caution">
    <text evidence="1">The sequence shown here is derived from an EMBL/GenBank/DDBJ whole genome shotgun (WGS) entry which is preliminary data.</text>
</comment>
<dbReference type="AlphaFoldDB" id="A0AAE0UMN7"/>
<protein>
    <submittedName>
        <fullName evidence="1">Uncharacterized protein</fullName>
    </submittedName>
</protein>
<name>A0AAE0UMN7_9TELE</name>
<evidence type="ECO:0000313" key="1">
    <source>
        <dbReference type="EMBL" id="KAK3511935.1"/>
    </source>
</evidence>
<proteinExistence type="predicted"/>
<dbReference type="Proteomes" id="UP001274896">
    <property type="component" value="Unassembled WGS sequence"/>
</dbReference>